<comment type="caution">
    <text evidence="8">The sequence shown here is derived from an EMBL/GenBank/DDBJ whole genome shotgun (WGS) entry which is preliminary data.</text>
</comment>
<organism evidence="8 9">
    <name type="scientific">Actinoallomurus vinaceus</name>
    <dbReference type="NCBI Taxonomy" id="1080074"/>
    <lineage>
        <taxon>Bacteria</taxon>
        <taxon>Bacillati</taxon>
        <taxon>Actinomycetota</taxon>
        <taxon>Actinomycetes</taxon>
        <taxon>Streptosporangiales</taxon>
        <taxon>Thermomonosporaceae</taxon>
        <taxon>Actinoallomurus</taxon>
    </lineage>
</organism>
<evidence type="ECO:0000256" key="3">
    <source>
        <dbReference type="ARBA" id="ARBA00022842"/>
    </source>
</evidence>
<evidence type="ECO:0000256" key="6">
    <source>
        <dbReference type="NCBIfam" id="TIGR01928"/>
    </source>
</evidence>
<dbReference type="Pfam" id="PF13378">
    <property type="entry name" value="MR_MLE_C"/>
    <property type="match status" value="1"/>
</dbReference>
<dbReference type="Proteomes" id="UP001501442">
    <property type="component" value="Unassembled WGS sequence"/>
</dbReference>
<dbReference type="SFLD" id="SFLDF00009">
    <property type="entry name" value="o-succinylbenzoate_synthase"/>
    <property type="match status" value="1"/>
</dbReference>
<evidence type="ECO:0000256" key="2">
    <source>
        <dbReference type="ARBA" id="ARBA00022723"/>
    </source>
</evidence>
<name>A0ABP8U8Z5_9ACTN</name>
<reference evidence="9" key="1">
    <citation type="journal article" date="2019" name="Int. J. Syst. Evol. Microbiol.">
        <title>The Global Catalogue of Microorganisms (GCM) 10K type strain sequencing project: providing services to taxonomists for standard genome sequencing and annotation.</title>
        <authorList>
            <consortium name="The Broad Institute Genomics Platform"/>
            <consortium name="The Broad Institute Genome Sequencing Center for Infectious Disease"/>
            <person name="Wu L."/>
            <person name="Ma J."/>
        </authorList>
    </citation>
    <scope>NUCLEOTIDE SEQUENCE [LARGE SCALE GENOMIC DNA]</scope>
    <source>
        <strain evidence="9">JCM 17939</strain>
    </source>
</reference>
<dbReference type="SFLD" id="SFLDS00001">
    <property type="entry name" value="Enolase"/>
    <property type="match status" value="1"/>
</dbReference>
<sequence>MRHVPRVSKFEAFQVSLPLVRAFETSSHRKAHLEHILVRIEDGDGTVGWGEIASPSDPYYSAETVDDCRLMIERYLAPVLLEAEWEHPSDVGAFWARIRGHNFAKAGVEMACWDLWSRSAGLPLARALGGTRTAIAAGVSLGIEPTVADLLAQVDRYAAEGYRRIKLKIAPGWDVEPVRAVRAARPDLPLHVDANGAYTEDERAVFTALDDCGLTMIEQPYAPGALAAHARLQTRLATPLCLDESVEDLDQLDTAITLGAARVLNIKVSRMGGLAAACAAHDRAVAVGWQVWCGGMHEFGVGRAANVAIAALPGFTLPSDVSGSDKYYERDVVEPPIRAADGLVPVPSGPGLGHEVDEDLVRGLASAVLVR</sequence>
<evidence type="ECO:0000256" key="1">
    <source>
        <dbReference type="ARBA" id="ARBA00001968"/>
    </source>
</evidence>
<dbReference type="PANTHER" id="PTHR48073:SF5">
    <property type="entry name" value="O-SUCCINYLBENZOATE SYNTHASE"/>
    <property type="match status" value="1"/>
</dbReference>
<feature type="domain" description="Mandelate racemase/muconate lactonizing enzyme C-terminal" evidence="7">
    <location>
        <begin position="147"/>
        <end position="239"/>
    </location>
</feature>
<keyword evidence="4" id="KW-0456">Lyase</keyword>
<dbReference type="InterPro" id="IPR029065">
    <property type="entry name" value="Enolase_C-like"/>
</dbReference>
<dbReference type="NCBIfam" id="TIGR01928">
    <property type="entry name" value="menC_lowGC_arch"/>
    <property type="match status" value="1"/>
</dbReference>
<dbReference type="SUPFAM" id="SSF51604">
    <property type="entry name" value="Enolase C-terminal domain-like"/>
    <property type="match status" value="1"/>
</dbReference>
<keyword evidence="9" id="KW-1185">Reference proteome</keyword>
<evidence type="ECO:0000259" key="7">
    <source>
        <dbReference type="SMART" id="SM00922"/>
    </source>
</evidence>
<dbReference type="Pfam" id="PF02746">
    <property type="entry name" value="MR_MLE_N"/>
    <property type="match status" value="1"/>
</dbReference>
<gene>
    <name evidence="8" type="primary">menC_1</name>
    <name evidence="8" type="ORF">GCM10023196_024030</name>
</gene>
<dbReference type="SFLD" id="SFLDG00180">
    <property type="entry name" value="muconate_cycloisomerase"/>
    <property type="match status" value="1"/>
</dbReference>
<evidence type="ECO:0000256" key="5">
    <source>
        <dbReference type="ARBA" id="ARBA00029491"/>
    </source>
</evidence>
<accession>A0ABP8U8Z5</accession>
<protein>
    <recommendedName>
        <fullName evidence="5 6">o-succinylbenzoate synthase</fullName>
        <ecNumber evidence="5 6">4.2.1.113</ecNumber>
    </recommendedName>
</protein>
<dbReference type="InterPro" id="IPR036849">
    <property type="entry name" value="Enolase-like_C_sf"/>
</dbReference>
<comment type="cofactor">
    <cofactor evidence="1">
        <name>a divalent metal cation</name>
        <dbReference type="ChEBI" id="CHEBI:60240"/>
    </cofactor>
</comment>
<dbReference type="InterPro" id="IPR029017">
    <property type="entry name" value="Enolase-like_N"/>
</dbReference>
<dbReference type="Gene3D" id="3.30.390.10">
    <property type="entry name" value="Enolase-like, N-terminal domain"/>
    <property type="match status" value="1"/>
</dbReference>
<dbReference type="PANTHER" id="PTHR48073">
    <property type="entry name" value="O-SUCCINYLBENZOATE SYNTHASE-RELATED"/>
    <property type="match status" value="1"/>
</dbReference>
<dbReference type="InterPro" id="IPR013342">
    <property type="entry name" value="Mandelate_racemase_C"/>
</dbReference>
<keyword evidence="2" id="KW-0479">Metal-binding</keyword>
<keyword evidence="3" id="KW-0460">Magnesium</keyword>
<dbReference type="InterPro" id="IPR010197">
    <property type="entry name" value="OSBS/NAAAR"/>
</dbReference>
<dbReference type="EC" id="4.2.1.113" evidence="5 6"/>
<evidence type="ECO:0000313" key="9">
    <source>
        <dbReference type="Proteomes" id="UP001501442"/>
    </source>
</evidence>
<dbReference type="EMBL" id="BAABHK010000003">
    <property type="protein sequence ID" value="GAA4624329.1"/>
    <property type="molecule type" value="Genomic_DNA"/>
</dbReference>
<evidence type="ECO:0000313" key="8">
    <source>
        <dbReference type="EMBL" id="GAA4624329.1"/>
    </source>
</evidence>
<dbReference type="SUPFAM" id="SSF54826">
    <property type="entry name" value="Enolase N-terminal domain-like"/>
    <property type="match status" value="1"/>
</dbReference>
<dbReference type="SMART" id="SM00922">
    <property type="entry name" value="MR_MLE"/>
    <property type="match status" value="1"/>
</dbReference>
<proteinExistence type="predicted"/>
<dbReference type="Gene3D" id="3.20.20.120">
    <property type="entry name" value="Enolase-like C-terminal domain"/>
    <property type="match status" value="1"/>
</dbReference>
<dbReference type="InterPro" id="IPR013341">
    <property type="entry name" value="Mandelate_racemase_N_dom"/>
</dbReference>
<evidence type="ECO:0000256" key="4">
    <source>
        <dbReference type="ARBA" id="ARBA00023239"/>
    </source>
</evidence>